<dbReference type="GO" id="GO:0004674">
    <property type="term" value="F:protein serine/threonine kinase activity"/>
    <property type="evidence" value="ECO:0007669"/>
    <property type="project" value="TreeGrafter"/>
</dbReference>
<gene>
    <name evidence="6" type="ORF">D915_008007</name>
</gene>
<accession>A0A4E0R2E6</accession>
<keyword evidence="6" id="KW-0808">Transferase</keyword>
<evidence type="ECO:0000313" key="7">
    <source>
        <dbReference type="Proteomes" id="UP000230066"/>
    </source>
</evidence>
<dbReference type="SUPFAM" id="SSF56112">
    <property type="entry name" value="Protein kinase-like (PK-like)"/>
    <property type="match status" value="1"/>
</dbReference>
<dbReference type="AlphaFoldDB" id="A0A4E0R2E6"/>
<reference evidence="6" key="1">
    <citation type="submission" date="2019-03" db="EMBL/GenBank/DDBJ databases">
        <title>Improved annotation for the trematode Fasciola hepatica.</title>
        <authorList>
            <person name="Choi Y.-J."/>
            <person name="Martin J."/>
            <person name="Mitreva M."/>
        </authorList>
    </citation>
    <scope>NUCLEOTIDE SEQUENCE [LARGE SCALE GENOMIC DNA]</scope>
</reference>
<feature type="compositionally biased region" description="Polar residues" evidence="4">
    <location>
        <begin position="525"/>
        <end position="536"/>
    </location>
</feature>
<feature type="domain" description="Protein kinase" evidence="5">
    <location>
        <begin position="13"/>
        <end position="263"/>
    </location>
</feature>
<comment type="caution">
    <text evidence="6">The sequence shown here is derived from an EMBL/GenBank/DDBJ whole genome shotgun (WGS) entry which is preliminary data.</text>
</comment>
<dbReference type="PROSITE" id="PS50011">
    <property type="entry name" value="PROTEIN_KINASE_DOM"/>
    <property type="match status" value="1"/>
</dbReference>
<comment type="similarity">
    <text evidence="1">Belongs to the protein kinase superfamily. CAMK Ser/Thr protein kinase family. SNF1 subfamily.</text>
</comment>
<dbReference type="GO" id="GO:0035556">
    <property type="term" value="P:intracellular signal transduction"/>
    <property type="evidence" value="ECO:0007669"/>
    <property type="project" value="TreeGrafter"/>
</dbReference>
<dbReference type="Gene3D" id="1.10.510.10">
    <property type="entry name" value="Transferase(Phosphotransferase) domain 1"/>
    <property type="match status" value="1"/>
</dbReference>
<keyword evidence="3" id="KW-0067">ATP-binding</keyword>
<dbReference type="FunFam" id="1.10.510.10:FF:000571">
    <property type="entry name" value="Maternal embryonic leucine zipper kinase"/>
    <property type="match status" value="1"/>
</dbReference>
<keyword evidence="6" id="KW-0418">Kinase</keyword>
<feature type="region of interest" description="Disordered" evidence="4">
    <location>
        <begin position="667"/>
        <end position="719"/>
    </location>
</feature>
<evidence type="ECO:0000256" key="3">
    <source>
        <dbReference type="ARBA" id="ARBA00022840"/>
    </source>
</evidence>
<proteinExistence type="inferred from homology"/>
<dbReference type="InterPro" id="IPR000719">
    <property type="entry name" value="Prot_kinase_dom"/>
</dbReference>
<dbReference type="PROSITE" id="PS00108">
    <property type="entry name" value="PROTEIN_KINASE_ST"/>
    <property type="match status" value="1"/>
</dbReference>
<protein>
    <submittedName>
        <fullName evidence="6">Maternal embryonic leucine zipper kinase</fullName>
    </submittedName>
</protein>
<dbReference type="Pfam" id="PF00069">
    <property type="entry name" value="Pkinase"/>
    <property type="match status" value="1"/>
</dbReference>
<evidence type="ECO:0000256" key="2">
    <source>
        <dbReference type="ARBA" id="ARBA00022741"/>
    </source>
</evidence>
<dbReference type="GO" id="GO:0005737">
    <property type="term" value="C:cytoplasm"/>
    <property type="evidence" value="ECO:0007669"/>
    <property type="project" value="TreeGrafter"/>
</dbReference>
<dbReference type="InterPro" id="IPR008271">
    <property type="entry name" value="Ser/Thr_kinase_AS"/>
</dbReference>
<organism evidence="6 7">
    <name type="scientific">Fasciola hepatica</name>
    <name type="common">Liver fluke</name>
    <dbReference type="NCBI Taxonomy" id="6192"/>
    <lineage>
        <taxon>Eukaryota</taxon>
        <taxon>Metazoa</taxon>
        <taxon>Spiralia</taxon>
        <taxon>Lophotrochozoa</taxon>
        <taxon>Platyhelminthes</taxon>
        <taxon>Trematoda</taxon>
        <taxon>Digenea</taxon>
        <taxon>Plagiorchiida</taxon>
        <taxon>Echinostomata</taxon>
        <taxon>Echinostomatoidea</taxon>
        <taxon>Fasciolidae</taxon>
        <taxon>Fasciola</taxon>
    </lineage>
</organism>
<dbReference type="EMBL" id="JXXN02003564">
    <property type="protein sequence ID" value="THD21405.1"/>
    <property type="molecule type" value="Genomic_DNA"/>
</dbReference>
<dbReference type="GO" id="GO:0005524">
    <property type="term" value="F:ATP binding"/>
    <property type="evidence" value="ECO:0007669"/>
    <property type="project" value="UniProtKB-KW"/>
</dbReference>
<feature type="region of interest" description="Disordered" evidence="4">
    <location>
        <begin position="525"/>
        <end position="549"/>
    </location>
</feature>
<dbReference type="SMART" id="SM00220">
    <property type="entry name" value="S_TKc"/>
    <property type="match status" value="1"/>
</dbReference>
<dbReference type="PANTHER" id="PTHR24346">
    <property type="entry name" value="MAP/MICROTUBULE AFFINITY-REGULATING KINASE"/>
    <property type="match status" value="1"/>
</dbReference>
<evidence type="ECO:0000256" key="4">
    <source>
        <dbReference type="SAM" id="MobiDB-lite"/>
    </source>
</evidence>
<keyword evidence="7" id="KW-1185">Reference proteome</keyword>
<evidence type="ECO:0000313" key="6">
    <source>
        <dbReference type="EMBL" id="THD21405.1"/>
    </source>
</evidence>
<feature type="region of interest" description="Disordered" evidence="4">
    <location>
        <begin position="349"/>
        <end position="378"/>
    </location>
</feature>
<dbReference type="InterPro" id="IPR011009">
    <property type="entry name" value="Kinase-like_dom_sf"/>
</dbReference>
<dbReference type="InterPro" id="IPR028375">
    <property type="entry name" value="KA1/Ssp2_C"/>
</dbReference>
<dbReference type="Proteomes" id="UP000230066">
    <property type="component" value="Unassembled WGS sequence"/>
</dbReference>
<feature type="compositionally biased region" description="Basic and acidic residues" evidence="4">
    <location>
        <begin position="700"/>
        <end position="711"/>
    </location>
</feature>
<name>A0A4E0R2E6_FASHE</name>
<evidence type="ECO:0000259" key="5">
    <source>
        <dbReference type="PROSITE" id="PS50011"/>
    </source>
</evidence>
<sequence length="763" mass="85219">MPLLAPKALKGLYFFCEPLAKGSFGVLYVAIHTLTKQKVAVKILDKKALGADAFRIRTEIEALKQLNHKYIYKLYHVVETERYFYLVFEYVPGGELFDYILRKEHLTEEEARIVFRQLVSAIGYVHSKGFAHRDLKPENILLDNEQNIRLIDFGLCAKNSANTLLDTFCGSYAYAAPEVLSYKEYSGNAADLWSLGVILYTLLCGCLPFDPTKPEELPQKIGKGIFTVPNSLSKSSRNLLTQLMCVDPRKRIKLDELCRHPWIIEGFSGHSVDIDEQKPLMMPLNMRIVEEISECHHISKVELNRMLLQRSYDYLMATYMIMEAVLENEGRIIQLRRRCLDAFPHRSIPISHGDKTRSGEPPEIEKEKKTNDRLPPPVPAAVRVMRSQTNVSEVPKLFSVIDNASRVPLADSVGSAMDRENRPPDQTLQIRNILNTPTKSVDRANAPDLLTLSPSRSIDSQLAQLNQSLHKAQLSEVAFSPRAKCPMLNSDQMLPVSLSGTYSTSFSSTSSGASHINQDAFTTYSEHPTTGLTRSRGSADDRGSNGSGGIGRWQLGRLRDVFMAPRKPQPLITPDSRSLSQRLRKTRHLNNVVLARRGLTAGEVFDKIASALNQESIRFTLKGTGFLCVFSNDWGKTVLSFELELVYVSTRVVESSASASIKRRLTLKPRAHRPGPSPRSPARLTLTAKSTTPAPGSHPDPTDETRSRDASHGPSVVADSSTVAADFTDSELQIGVKMKRIRGDSFMYTSLCRTILELADIRT</sequence>
<evidence type="ECO:0000256" key="1">
    <source>
        <dbReference type="ARBA" id="ARBA00006234"/>
    </source>
</evidence>
<dbReference type="SUPFAM" id="SSF103243">
    <property type="entry name" value="KA1-like"/>
    <property type="match status" value="1"/>
</dbReference>
<feature type="compositionally biased region" description="Basic and acidic residues" evidence="4">
    <location>
        <begin position="352"/>
        <end position="372"/>
    </location>
</feature>
<dbReference type="PANTHER" id="PTHR24346:SF30">
    <property type="entry name" value="MATERNAL EMBRYONIC LEUCINE ZIPPER KINASE"/>
    <property type="match status" value="1"/>
</dbReference>
<keyword evidence="2" id="KW-0547">Nucleotide-binding</keyword>